<accession>A0A6C1KGL0</accession>
<dbReference type="AlphaFoldDB" id="A0A6C1KGL0"/>
<dbReference type="EMBL" id="VAUP01000022">
    <property type="protein sequence ID" value="TLX42941.1"/>
    <property type="molecule type" value="Genomic_DNA"/>
</dbReference>
<dbReference type="Proteomes" id="UP000305131">
    <property type="component" value="Unassembled WGS sequence"/>
</dbReference>
<protein>
    <submittedName>
        <fullName evidence="1">Uncharacterized protein</fullName>
    </submittedName>
</protein>
<evidence type="ECO:0000313" key="1">
    <source>
        <dbReference type="EMBL" id="TLX42941.1"/>
    </source>
</evidence>
<reference evidence="1 2" key="1">
    <citation type="submission" date="2019-05" db="EMBL/GenBank/DDBJ databases">
        <authorList>
            <person name="Zhou X."/>
        </authorList>
    </citation>
    <scope>NUCLEOTIDE SEQUENCE [LARGE SCALE GENOMIC DNA]</scope>
    <source>
        <strain evidence="1 2">DSM 432</strain>
    </source>
</reference>
<gene>
    <name evidence="1" type="ORF">FBQ73_09790</name>
</gene>
<proteinExistence type="predicted"/>
<dbReference type="OrthoDB" id="8447924at2"/>
<sequence length="99" mass="10698">MFIYRVTLRGDPEGELHVRDKRSPKAMARDLVKDGYLVTEAVSVRAATSAFDDPAGNTVKEDFFSATPLGAAVLVKEAVATLVEHVVPKGAEPMPDMPE</sequence>
<dbReference type="RefSeq" id="WP_138399299.1">
    <property type="nucleotide sequence ID" value="NZ_JBAFVI010000002.1"/>
</dbReference>
<dbReference type="GeneID" id="95773743"/>
<comment type="caution">
    <text evidence="1">The sequence shown here is derived from an EMBL/GenBank/DDBJ whole genome shotgun (WGS) entry which is preliminary data.</text>
</comment>
<organism evidence="1 2">
    <name type="scientific">Xanthobacter autotrophicus</name>
    <dbReference type="NCBI Taxonomy" id="280"/>
    <lineage>
        <taxon>Bacteria</taxon>
        <taxon>Pseudomonadati</taxon>
        <taxon>Pseudomonadota</taxon>
        <taxon>Alphaproteobacteria</taxon>
        <taxon>Hyphomicrobiales</taxon>
        <taxon>Xanthobacteraceae</taxon>
        <taxon>Xanthobacter</taxon>
    </lineage>
</organism>
<evidence type="ECO:0000313" key="2">
    <source>
        <dbReference type="Proteomes" id="UP000305131"/>
    </source>
</evidence>
<name>A0A6C1KGL0_XANAU</name>